<sequence length="68" mass="7604">MSQRRPAISPAFKPAALEEIAEIEEMMGIQTIRYGMGPLNADKVLERCSLLRGYIESICPEPQKEAQP</sequence>
<protein>
    <submittedName>
        <fullName evidence="1">Uncharacterized protein</fullName>
    </submittedName>
</protein>
<evidence type="ECO:0000313" key="1">
    <source>
        <dbReference type="EMBL" id="AFU86766.1"/>
    </source>
</evidence>
<dbReference type="KEGG" id="vg:13996065"/>
<evidence type="ECO:0000313" key="2">
    <source>
        <dbReference type="Proteomes" id="UP000000461"/>
    </source>
</evidence>
<dbReference type="Proteomes" id="UP000000461">
    <property type="component" value="Segment"/>
</dbReference>
<gene>
    <name evidence="1" type="ORF">CcrRogue_gp284</name>
</gene>
<reference evidence="1 2" key="1">
    <citation type="journal article" date="2012" name="BMC Genomics">
        <title>The Caulobacter crescentus phage phiCbK: genomics of a canonical phage.</title>
        <authorList>
            <person name="Gill J.J."/>
            <person name="Berry J.D."/>
            <person name="Russell W.K."/>
            <person name="Lessor L."/>
            <person name="Escobar Garcia D.A."/>
            <person name="Hernandez D."/>
            <person name="Kane A."/>
            <person name="Keene J."/>
            <person name="Maddox M."/>
            <person name="Martin R."/>
            <person name="Mohan S."/>
            <person name="Thorn A.M."/>
            <person name="Russell D.H."/>
            <person name="Young R."/>
        </authorList>
    </citation>
    <scope>NUCLEOTIDE SEQUENCE [LARGE SCALE GENOMIC DNA]</scope>
</reference>
<organism evidence="1 2">
    <name type="scientific">Caulobacter phage CcrRogue</name>
    <dbReference type="NCBI Taxonomy" id="2927986"/>
    <lineage>
        <taxon>Viruses</taxon>
        <taxon>Duplodnaviria</taxon>
        <taxon>Heunggongvirae</taxon>
        <taxon>Uroviricota</taxon>
        <taxon>Caudoviricetes</taxon>
        <taxon>Jeanschmidtviridae</taxon>
        <taxon>Poindextervirus</taxon>
        <taxon>Poindextervirus rogue</taxon>
    </lineage>
</organism>
<proteinExistence type="predicted"/>
<accession>K4JP29</accession>
<keyword evidence="2" id="KW-1185">Reference proteome</keyword>
<name>K4JP29_9CAUD</name>
<dbReference type="EMBL" id="JX100814">
    <property type="protein sequence ID" value="AFU86766.1"/>
    <property type="molecule type" value="Genomic_DNA"/>
</dbReference>